<organism evidence="1 2">
    <name type="scientific">SAR86 cluster bacterium BACL1 MAG-120920-bin57</name>
    <dbReference type="NCBI Taxonomy" id="1655571"/>
    <lineage>
        <taxon>Bacteria</taxon>
        <taxon>Pseudomonadati</taxon>
        <taxon>Pseudomonadota</taxon>
        <taxon>Gammaproteobacteria</taxon>
        <taxon>SAR86 cluster</taxon>
    </lineage>
</organism>
<comment type="caution">
    <text evidence="1">The sequence shown here is derived from an EMBL/GenBank/DDBJ whole genome shotgun (WGS) entry which is preliminary data.</text>
</comment>
<dbReference type="Proteomes" id="UP000050874">
    <property type="component" value="Unassembled WGS sequence"/>
</dbReference>
<reference evidence="2" key="1">
    <citation type="submission" date="2015-10" db="EMBL/GenBank/DDBJ databases">
        <title>Metagenome-Assembled Genomes uncover a global brackish microbiome.</title>
        <authorList>
            <person name="Hugerth L.W."/>
            <person name="Larsson J."/>
            <person name="Alneberg J."/>
            <person name="Lindh M.V."/>
            <person name="Legrand C."/>
            <person name="Pinhassi J."/>
            <person name="Andersson A."/>
        </authorList>
    </citation>
    <scope>NUCLEOTIDE SEQUENCE [LARGE SCALE GENOMIC DNA]</scope>
</reference>
<accession>A0A0R2PQE9</accession>
<proteinExistence type="predicted"/>
<evidence type="ECO:0000313" key="2">
    <source>
        <dbReference type="Proteomes" id="UP000050874"/>
    </source>
</evidence>
<dbReference type="EMBL" id="LIAV01000161">
    <property type="protein sequence ID" value="KRO40196.1"/>
    <property type="molecule type" value="Genomic_DNA"/>
</dbReference>
<gene>
    <name evidence="1" type="ORF">ABR63_08625</name>
</gene>
<evidence type="ECO:0008006" key="3">
    <source>
        <dbReference type="Google" id="ProtNLM"/>
    </source>
</evidence>
<protein>
    <recommendedName>
        <fullName evidence="3">Glycine zipper family protein</fullName>
    </recommendedName>
</protein>
<sequence>MFILIGCVAPSSDGLPSVRIIVDQAGIDINAYNNDLFECRQYAGQINAGSDALSGALAGAIVGALVGAALDNSDTAKRTGGYGAILGGAEAGGDALQTQEKVVKNCLSGRGYKVLN</sequence>
<evidence type="ECO:0000313" key="1">
    <source>
        <dbReference type="EMBL" id="KRO40196.1"/>
    </source>
</evidence>
<name>A0A0R2PQE9_9GAMM</name>
<dbReference type="AlphaFoldDB" id="A0A0R2PQE9"/>